<dbReference type="GO" id="GO:0005576">
    <property type="term" value="C:extracellular region"/>
    <property type="evidence" value="ECO:0007669"/>
    <property type="project" value="UniProtKB-SubCell"/>
</dbReference>
<evidence type="ECO:0000256" key="2">
    <source>
        <dbReference type="ARBA" id="ARBA00022525"/>
    </source>
</evidence>
<evidence type="ECO:0000259" key="4">
    <source>
        <dbReference type="Pfam" id="PF24517"/>
    </source>
</evidence>
<name>A0A540WKS6_9BACT</name>
<sequence>MTVGAGWRGWGVLFALLSGCGASQGVAPSSTEVVAPPDGRREELVTRTLTFVAAADTHVVATSPTTSFGSSETLVLGRSPDAEAYLRFLIQPFEGTMTTARLRLYVLEGTEDGPTVYDPPGVRTWNELTTWDTRPQWGGYWALVSAGPVVSGTWMELDVSDLHVSQRSYLDIFMGGDSPDGVTLASSEHPDPALRPQLVLTIESAKDHPPPRPEPLPVSGTPVSFAPSADTFVSADVPDSSAGGVSEALRVGSTPEREAHLRFSVQGLTETVQRAVLRLRVREDGTEGGPSVFATQGAWSEAVTWNTRPTKVGGSLDRAPFLAPFGFADYDVTEEVRGDGDVTFGLYANSGDEVSFHSREVLALEPQLLVWTGAPRTAPTDDCLTRQEVLATSILASQDTFVTPDSPTTQHYREASLRVDASPRAESYLEFDVQLGAAPVRRVLLRLYALDASGNGPRLFQAAPFDEATTDWYRKPAIMGGVVGDLGALKKDQWVELDVTDVVTTSGRHAFALLDGSADGMRFASSEMEERGLLSVAPRLVVITDSEPFCSYQGTPPSGSTAWVTQSSDPSAELSTHSAPALDGGFVVISRVEQPVTSPPSSERTDVVTLHRADGSVAWSRAFSHPQVSFERVVVTKQGNVLVAGSYLGAPDLGTGALPRGQGMFVMKLSPTGGVVWTRGYKAWFQRMDESVDNPMQVLDLATDAHGSALVVGTFWGYTDFGAGPVYSGKPFPYDDTYPNSFVLKLQWDGAYQWARTLTSDSLRGAQATSVAVDAEESVTVGG</sequence>
<feature type="domain" description="Carbohydrate-binding module family 96" evidence="4">
    <location>
        <begin position="49"/>
        <end position="201"/>
    </location>
</feature>
<protein>
    <submittedName>
        <fullName evidence="5">DNRLRE domain-containing protein</fullName>
    </submittedName>
</protein>
<dbReference type="Pfam" id="PF24517">
    <property type="entry name" value="CBM96"/>
    <property type="match status" value="3"/>
</dbReference>
<keyword evidence="2" id="KW-0964">Secreted</keyword>
<feature type="domain" description="Carbohydrate-binding module family 96" evidence="4">
    <location>
        <begin position="223"/>
        <end position="370"/>
    </location>
</feature>
<evidence type="ECO:0000313" key="6">
    <source>
        <dbReference type="Proteomes" id="UP000315369"/>
    </source>
</evidence>
<feature type="domain" description="Carbohydrate-binding module family 96" evidence="4">
    <location>
        <begin position="394"/>
        <end position="530"/>
    </location>
</feature>
<evidence type="ECO:0000313" key="5">
    <source>
        <dbReference type="EMBL" id="TQF09606.1"/>
    </source>
</evidence>
<dbReference type="InterPro" id="IPR055372">
    <property type="entry name" value="CBM96"/>
</dbReference>
<gene>
    <name evidence="5" type="ORF">FJV41_43775</name>
</gene>
<feature type="non-terminal residue" evidence="5">
    <location>
        <position position="783"/>
    </location>
</feature>
<comment type="subcellular location">
    <subcellularLocation>
        <location evidence="1">Secreted</location>
    </subcellularLocation>
</comment>
<evidence type="ECO:0000256" key="1">
    <source>
        <dbReference type="ARBA" id="ARBA00004613"/>
    </source>
</evidence>
<dbReference type="AlphaFoldDB" id="A0A540WKS6"/>
<accession>A0A540WKS6</accession>
<evidence type="ECO:0000256" key="3">
    <source>
        <dbReference type="ARBA" id="ARBA00022729"/>
    </source>
</evidence>
<organism evidence="5 6">
    <name type="scientific">Myxococcus llanfairpwllgwyngyllgogerychwyrndrobwllllantysiliogogogochensis</name>
    <dbReference type="NCBI Taxonomy" id="2590453"/>
    <lineage>
        <taxon>Bacteria</taxon>
        <taxon>Pseudomonadati</taxon>
        <taxon>Myxococcota</taxon>
        <taxon>Myxococcia</taxon>
        <taxon>Myxococcales</taxon>
        <taxon>Cystobacterineae</taxon>
        <taxon>Myxococcaceae</taxon>
        <taxon>Myxococcus</taxon>
    </lineage>
</organism>
<dbReference type="NCBIfam" id="NF033679">
    <property type="entry name" value="DNRLRE_dom"/>
    <property type="match status" value="3"/>
</dbReference>
<dbReference type="OrthoDB" id="5525679at2"/>
<proteinExistence type="predicted"/>
<comment type="caution">
    <text evidence="5">The sequence shown here is derived from an EMBL/GenBank/DDBJ whole genome shotgun (WGS) entry which is preliminary data.</text>
</comment>
<keyword evidence="6" id="KW-1185">Reference proteome</keyword>
<reference evidence="5 6" key="1">
    <citation type="submission" date="2019-06" db="EMBL/GenBank/DDBJ databases">
        <authorList>
            <person name="Livingstone P."/>
            <person name="Whitworth D."/>
        </authorList>
    </citation>
    <scope>NUCLEOTIDE SEQUENCE [LARGE SCALE GENOMIC DNA]</scope>
    <source>
        <strain evidence="5 6">AM401</strain>
    </source>
</reference>
<dbReference type="Proteomes" id="UP000315369">
    <property type="component" value="Unassembled WGS sequence"/>
</dbReference>
<dbReference type="EMBL" id="VIFM01000327">
    <property type="protein sequence ID" value="TQF09606.1"/>
    <property type="molecule type" value="Genomic_DNA"/>
</dbReference>
<keyword evidence="3" id="KW-0732">Signal</keyword>